<gene>
    <name evidence="1" type="ORF">MCOR_20182</name>
</gene>
<evidence type="ECO:0000313" key="2">
    <source>
        <dbReference type="Proteomes" id="UP000507470"/>
    </source>
</evidence>
<reference evidence="1 2" key="1">
    <citation type="submission" date="2020-06" db="EMBL/GenBank/DDBJ databases">
        <authorList>
            <person name="Li R."/>
            <person name="Bekaert M."/>
        </authorList>
    </citation>
    <scope>NUCLEOTIDE SEQUENCE [LARGE SCALE GENOMIC DNA]</scope>
    <source>
        <strain evidence="2">wild</strain>
    </source>
</reference>
<dbReference type="AlphaFoldDB" id="A0A6J8BKU0"/>
<accession>A0A6J8BKU0</accession>
<dbReference type="EMBL" id="CACVKT020003589">
    <property type="protein sequence ID" value="CAC5384555.1"/>
    <property type="molecule type" value="Genomic_DNA"/>
</dbReference>
<protein>
    <submittedName>
        <fullName evidence="1">Uncharacterized protein</fullName>
    </submittedName>
</protein>
<sequence>MRENWKIVFSASSLCNFRNYSMSVQRKHNRLNEFDVAMSSLQNFGTSMLTLLNLWKGDSIPAFIIYRMIHKHLSNSAKKVLILMFLQDNKNILASLIIVNRSNKRSYLGYKECLSRILIETFFEAESGWLFLAAFCYSTQHYDEMSCILELSSNTFSFTNRFVDDDVNNKSFTDMSKLKKIVYSRSFIKRMKFESSRVFHIDCQILNTENYPFLTDEIPGIFGRLHSHSLFFFLKFLYSRKQRNTLETQSALQSLTTIFEEESEKSTDMSCLLPFRTLLAKAFELSKNPKAGLTCTLRFLEAFKRSDEFETMVPFLQEDHMLTMLHEIA</sequence>
<dbReference type="Proteomes" id="UP000507470">
    <property type="component" value="Unassembled WGS sequence"/>
</dbReference>
<name>A0A6J8BKU0_MYTCO</name>
<proteinExistence type="predicted"/>
<organism evidence="1 2">
    <name type="scientific">Mytilus coruscus</name>
    <name type="common">Sea mussel</name>
    <dbReference type="NCBI Taxonomy" id="42192"/>
    <lineage>
        <taxon>Eukaryota</taxon>
        <taxon>Metazoa</taxon>
        <taxon>Spiralia</taxon>
        <taxon>Lophotrochozoa</taxon>
        <taxon>Mollusca</taxon>
        <taxon>Bivalvia</taxon>
        <taxon>Autobranchia</taxon>
        <taxon>Pteriomorphia</taxon>
        <taxon>Mytilida</taxon>
        <taxon>Mytiloidea</taxon>
        <taxon>Mytilidae</taxon>
        <taxon>Mytilinae</taxon>
        <taxon>Mytilus</taxon>
    </lineage>
</organism>
<dbReference type="OrthoDB" id="5951559at2759"/>
<keyword evidence="2" id="KW-1185">Reference proteome</keyword>
<evidence type="ECO:0000313" key="1">
    <source>
        <dbReference type="EMBL" id="CAC5384555.1"/>
    </source>
</evidence>